<dbReference type="RefSeq" id="WP_011771500.1">
    <property type="nucleotide sequence ID" value="NC_008709.1"/>
</dbReference>
<gene>
    <name evidence="1" type="ordered locus">Ping_3261</name>
</gene>
<organism evidence="1 2">
    <name type="scientific">Psychromonas ingrahamii (strain DSM 17664 / CCUG 51855 / 37)</name>
    <dbReference type="NCBI Taxonomy" id="357804"/>
    <lineage>
        <taxon>Bacteria</taxon>
        <taxon>Pseudomonadati</taxon>
        <taxon>Pseudomonadota</taxon>
        <taxon>Gammaproteobacteria</taxon>
        <taxon>Alteromonadales</taxon>
        <taxon>Psychromonadaceae</taxon>
        <taxon>Psychromonas</taxon>
    </lineage>
</organism>
<dbReference type="HOGENOM" id="CLU_997287_0_0_6"/>
<proteinExistence type="predicted"/>
<dbReference type="Proteomes" id="UP000000639">
    <property type="component" value="Chromosome"/>
</dbReference>
<protein>
    <submittedName>
        <fullName evidence="1">Uncharacterized protein</fullName>
    </submittedName>
</protein>
<accession>A1SZN3</accession>
<dbReference type="AlphaFoldDB" id="A1SZN3"/>
<dbReference type="EMBL" id="CP000510">
    <property type="protein sequence ID" value="ABM04948.1"/>
    <property type="molecule type" value="Genomic_DNA"/>
</dbReference>
<dbReference type="KEGG" id="pin:Ping_3261"/>
<dbReference type="eggNOG" id="COG3596">
    <property type="taxonomic scope" value="Bacteria"/>
</dbReference>
<sequence>MLDAICNYDPDNPKTYSIFEFKILAASELDKLRHFLICPVCQQKAYFRKASIDGRQACFGSRYHKIDCAEFNPSVRKKEEEKQLLEVEKVLLESDSLVIDFSAPLVKAKNIPEKASKSVKKIPNKVLNTQPAEVQEAAKSESKVSKQGLKKLLMSLLRGSSLADSDLWIYTSEKHKWRAKNLFVNIRDAQPMENNAPRIYWGTISNADKTLNWLNPVENSSAALPISKYRDELLSHFDIKEAVDLESAGFILFGKCVLSKDKKRRFIHLWGNDLQYLYLLKK</sequence>
<keyword evidence="2" id="KW-1185">Reference proteome</keyword>
<reference evidence="1 2" key="1">
    <citation type="submission" date="2007-01" db="EMBL/GenBank/DDBJ databases">
        <title>Complete sequence of Psychromonas ingrahamii 37.</title>
        <authorList>
            <consortium name="US DOE Joint Genome Institute"/>
            <person name="Copeland A."/>
            <person name="Lucas S."/>
            <person name="Lapidus A."/>
            <person name="Barry K."/>
            <person name="Detter J.C."/>
            <person name="Glavina del Rio T."/>
            <person name="Hammon N."/>
            <person name="Israni S."/>
            <person name="Dalin E."/>
            <person name="Tice H."/>
            <person name="Pitluck S."/>
            <person name="Thompson L.S."/>
            <person name="Brettin T."/>
            <person name="Bruce D."/>
            <person name="Han C."/>
            <person name="Tapia R."/>
            <person name="Schmutz J."/>
            <person name="Larimer F."/>
            <person name="Land M."/>
            <person name="Hauser L."/>
            <person name="Kyrpides N."/>
            <person name="Ivanova N."/>
            <person name="Staley J."/>
            <person name="Richardson P."/>
        </authorList>
    </citation>
    <scope>NUCLEOTIDE SEQUENCE [LARGE SCALE GENOMIC DNA]</scope>
    <source>
        <strain evidence="1 2">37</strain>
    </source>
</reference>
<dbReference type="OrthoDB" id="6212140at2"/>
<name>A1SZN3_PSYIN</name>
<evidence type="ECO:0000313" key="2">
    <source>
        <dbReference type="Proteomes" id="UP000000639"/>
    </source>
</evidence>
<evidence type="ECO:0000313" key="1">
    <source>
        <dbReference type="EMBL" id="ABM04948.1"/>
    </source>
</evidence>